<dbReference type="EMBL" id="DYDO01000013">
    <property type="protein sequence ID" value="DBA14706.1"/>
    <property type="molecule type" value="Genomic_DNA"/>
</dbReference>
<proteinExistence type="predicted"/>
<evidence type="ECO:0000313" key="1">
    <source>
        <dbReference type="EMBL" id="DBA14706.1"/>
    </source>
</evidence>
<accession>A0AAV2ZS78</accession>
<evidence type="ECO:0000313" key="2">
    <source>
        <dbReference type="Proteomes" id="UP001181693"/>
    </source>
</evidence>
<dbReference type="Proteomes" id="UP001181693">
    <property type="component" value="Unassembled WGS sequence"/>
</dbReference>
<organism evidence="1 2">
    <name type="scientific">Pyxicephalus adspersus</name>
    <name type="common">African bullfrog</name>
    <dbReference type="NCBI Taxonomy" id="30357"/>
    <lineage>
        <taxon>Eukaryota</taxon>
        <taxon>Metazoa</taxon>
        <taxon>Chordata</taxon>
        <taxon>Craniata</taxon>
        <taxon>Vertebrata</taxon>
        <taxon>Euteleostomi</taxon>
        <taxon>Amphibia</taxon>
        <taxon>Batrachia</taxon>
        <taxon>Anura</taxon>
        <taxon>Neobatrachia</taxon>
        <taxon>Ranoidea</taxon>
        <taxon>Pyxicephalidae</taxon>
        <taxon>Pyxicephalinae</taxon>
        <taxon>Pyxicephalus</taxon>
    </lineage>
</organism>
<gene>
    <name evidence="1" type="ORF">GDO54_005637</name>
</gene>
<dbReference type="AlphaFoldDB" id="A0AAV2ZS78"/>
<comment type="caution">
    <text evidence="1">The sequence shown here is derived from an EMBL/GenBank/DDBJ whole genome shotgun (WGS) entry which is preliminary data.</text>
</comment>
<protein>
    <submittedName>
        <fullName evidence="1">Uncharacterized protein</fullName>
    </submittedName>
</protein>
<sequence length="82" mass="9458">MYNCCQMFHVTSFPTSPKCISIYIMDNFHTFMFGFLCTFQLPLMPTPLLWVACKSEAGDVRGVNVYLESVADCMMPRSTQWQ</sequence>
<keyword evidence="2" id="KW-1185">Reference proteome</keyword>
<reference evidence="1" key="1">
    <citation type="thesis" date="2020" institute="ProQuest LLC" country="789 East Eisenhower Parkway, Ann Arbor, MI, USA">
        <title>Comparative Genomics and Chromosome Evolution.</title>
        <authorList>
            <person name="Mudd A.B."/>
        </authorList>
    </citation>
    <scope>NUCLEOTIDE SEQUENCE</scope>
    <source>
        <strain evidence="1">1538</strain>
        <tissue evidence="1">Blood</tissue>
    </source>
</reference>
<name>A0AAV2ZS78_PYXAD</name>